<organism evidence="1">
    <name type="scientific">Alkalihalophilus sp. As8PL</name>
    <dbReference type="NCBI Taxonomy" id="3237103"/>
    <lineage>
        <taxon>Bacteria</taxon>
        <taxon>Bacillati</taxon>
        <taxon>Bacillota</taxon>
        <taxon>Bacilli</taxon>
        <taxon>Bacillales</taxon>
        <taxon>Bacillaceae</taxon>
        <taxon>Alkalihalophilus</taxon>
    </lineage>
</organism>
<dbReference type="Gene3D" id="2.40.128.660">
    <property type="entry name" value="Uncharacterised protein PF15525, DUF4652"/>
    <property type="match status" value="1"/>
</dbReference>
<dbReference type="InterPro" id="IPR028102">
    <property type="entry name" value="DUF4652"/>
</dbReference>
<dbReference type="RefSeq" id="WP_368502826.1">
    <property type="nucleotide sequence ID" value="NZ_CP162550.1"/>
</dbReference>
<name>A0AB39BP47_9BACI</name>
<reference evidence="1" key="1">
    <citation type="submission" date="2024-07" db="EMBL/GenBank/DDBJ databases">
        <title>Identification and characteristics of an arsenic-resistant bacterial isolate, which belongs to a novel species.</title>
        <authorList>
            <person name="Juszczyk A."/>
            <person name="Kowalczyk A."/>
            <person name="Was K."/>
            <person name="Kosowicz W."/>
            <person name="Budzyn A."/>
            <person name="Latowski D."/>
        </authorList>
    </citation>
    <scope>NUCLEOTIDE SEQUENCE</scope>
    <source>
        <strain evidence="1">As8PL</strain>
        <plasmid evidence="1">unnamed</plasmid>
    </source>
</reference>
<dbReference type="AlphaFoldDB" id="A0AB39BP47"/>
<accession>A0AB39BP47</accession>
<dbReference type="EMBL" id="CP162550">
    <property type="protein sequence ID" value="XDI35210.1"/>
    <property type="molecule type" value="Genomic_DNA"/>
</dbReference>
<dbReference type="Pfam" id="PF15525">
    <property type="entry name" value="DUF4652"/>
    <property type="match status" value="1"/>
</dbReference>
<geneLocation type="plasmid" evidence="1">
    <name>unnamed</name>
</geneLocation>
<dbReference type="SUPFAM" id="SSF82171">
    <property type="entry name" value="DPP6 N-terminal domain-like"/>
    <property type="match status" value="1"/>
</dbReference>
<evidence type="ECO:0000313" key="1">
    <source>
        <dbReference type="EMBL" id="XDI35210.1"/>
    </source>
</evidence>
<proteinExistence type="predicted"/>
<keyword evidence="1" id="KW-0614">Plasmid</keyword>
<protein>
    <submittedName>
        <fullName evidence="1">DUF4652 domain-containing protein</fullName>
    </submittedName>
</protein>
<gene>
    <name evidence="1" type="ORF">AB3N04_00375</name>
</gene>
<sequence length="168" mass="19047">MMFDIRLNSKTEKVELVYPNGNCDILADNAPGEPVKSPNNKHAVYISPLEWEEQGTLYLVDLENGDQKILVEPAGDWIPKNVLWQDDERVFVIIGYGHGTLSVGGNIFSVNVSTKEKLQITQYESDIQILDFKIEDGILYYNGIKYTDSNYEKSETYTNNISLDSMLS</sequence>